<gene>
    <name evidence="1" type="ORF">J07HQW1_00046</name>
</gene>
<evidence type="ECO:0000313" key="2">
    <source>
        <dbReference type="Proteomes" id="UP000030649"/>
    </source>
</evidence>
<organism evidence="1 2">
    <name type="scientific">Haloquadratum walsbyi J07HQW1</name>
    <dbReference type="NCBI Taxonomy" id="1238424"/>
    <lineage>
        <taxon>Archaea</taxon>
        <taxon>Methanobacteriati</taxon>
        <taxon>Methanobacteriota</taxon>
        <taxon>Stenosarchaea group</taxon>
        <taxon>Halobacteria</taxon>
        <taxon>Halobacteriales</taxon>
        <taxon>Haloferacaceae</taxon>
        <taxon>Haloquadratum</taxon>
    </lineage>
</organism>
<feature type="non-terminal residue" evidence="1">
    <location>
        <position position="39"/>
    </location>
</feature>
<dbReference type="STRING" id="1238424.J07HQW1_00046"/>
<name>U1N133_9EURY</name>
<sequence>MSSNEGDFCDDVALPHRYTPFDVRQYMRVGCLISSPRYS</sequence>
<dbReference type="AlphaFoldDB" id="U1N133"/>
<dbReference type="HOGENOM" id="CLU_3321240_0_0_2"/>
<dbReference type="EMBL" id="KE356560">
    <property type="protein sequence ID" value="ERG90033.1"/>
    <property type="molecule type" value="Genomic_DNA"/>
</dbReference>
<accession>U1N133</accession>
<dbReference type="Proteomes" id="UP000030649">
    <property type="component" value="Unassembled WGS sequence"/>
</dbReference>
<protein>
    <submittedName>
        <fullName evidence="1">Uncharacterized protein</fullName>
    </submittedName>
</protein>
<evidence type="ECO:0000313" key="1">
    <source>
        <dbReference type="EMBL" id="ERG90033.1"/>
    </source>
</evidence>
<proteinExistence type="predicted"/>
<reference evidence="1 2" key="1">
    <citation type="journal article" date="2013" name="PLoS ONE">
        <title>Assembly-driven community genomics of a hypersaline microbial ecosystem.</title>
        <authorList>
            <person name="Podell S."/>
            <person name="Ugalde J.A."/>
            <person name="Narasingarao P."/>
            <person name="Banfield J.F."/>
            <person name="Heidelberg K.B."/>
            <person name="Allen E.E."/>
        </authorList>
    </citation>
    <scope>NUCLEOTIDE SEQUENCE [LARGE SCALE GENOMIC DNA]</scope>
    <source>
        <strain evidence="2">J07HQW1</strain>
    </source>
</reference>